<protein>
    <recommendedName>
        <fullName evidence="3">Chitin-binding type-2 domain-containing protein</fullName>
    </recommendedName>
</protein>
<reference evidence="2" key="1">
    <citation type="submission" date="2017-01" db="EMBL/GenBank/DDBJ databases">
        <title>Comparative genomics of anhydrobiosis in the tardigrade Hypsibius dujardini.</title>
        <authorList>
            <person name="Yoshida Y."/>
            <person name="Koutsovoulos G."/>
            <person name="Laetsch D."/>
            <person name="Stevens L."/>
            <person name="Kumar S."/>
            <person name="Horikawa D."/>
            <person name="Ishino K."/>
            <person name="Komine S."/>
            <person name="Tomita M."/>
            <person name="Blaxter M."/>
            <person name="Arakawa K."/>
        </authorList>
    </citation>
    <scope>NUCLEOTIDE SEQUENCE [LARGE SCALE GENOMIC DNA]</scope>
    <source>
        <strain evidence="2">Z151</strain>
    </source>
</reference>
<evidence type="ECO:0008006" key="3">
    <source>
        <dbReference type="Google" id="ProtNLM"/>
    </source>
</evidence>
<accession>A0A1W0XA40</accession>
<dbReference type="EMBL" id="MTYJ01000008">
    <property type="protein sequence ID" value="OQV24182.1"/>
    <property type="molecule type" value="Genomic_DNA"/>
</dbReference>
<dbReference type="Proteomes" id="UP000192578">
    <property type="component" value="Unassembled WGS sequence"/>
</dbReference>
<organism evidence="1 2">
    <name type="scientific">Hypsibius exemplaris</name>
    <name type="common">Freshwater tardigrade</name>
    <dbReference type="NCBI Taxonomy" id="2072580"/>
    <lineage>
        <taxon>Eukaryota</taxon>
        <taxon>Metazoa</taxon>
        <taxon>Ecdysozoa</taxon>
        <taxon>Tardigrada</taxon>
        <taxon>Eutardigrada</taxon>
        <taxon>Parachela</taxon>
        <taxon>Hypsibioidea</taxon>
        <taxon>Hypsibiidae</taxon>
        <taxon>Hypsibius</taxon>
    </lineage>
</organism>
<gene>
    <name evidence="1" type="ORF">BV898_02129</name>
</gene>
<evidence type="ECO:0000313" key="2">
    <source>
        <dbReference type="Proteomes" id="UP000192578"/>
    </source>
</evidence>
<dbReference type="AlphaFoldDB" id="A0A1W0XA40"/>
<keyword evidence="2" id="KW-1185">Reference proteome</keyword>
<sequence length="160" mass="17629">MVVDRVTIGATTSSARPLRTGNTLSRDAVKNYCICTASAGIWATYGFANYTFALFNKFCLPESYSPMMCQPRDMTAVTPTPAAWAAPPVDVVAMCNEINCDGRSTKATYFPLASCSLYYCFSYNKEVLKHREGITCDAGQYFDLCPVSSICRAMRALQRC</sequence>
<proteinExistence type="predicted"/>
<name>A0A1W0XA40_HYPEX</name>
<comment type="caution">
    <text evidence="1">The sequence shown here is derived from an EMBL/GenBank/DDBJ whole genome shotgun (WGS) entry which is preliminary data.</text>
</comment>
<evidence type="ECO:0000313" key="1">
    <source>
        <dbReference type="EMBL" id="OQV24182.1"/>
    </source>
</evidence>